<organism evidence="1 2">
    <name type="scientific">Vespula squamosa</name>
    <name type="common">Southern yellow jacket</name>
    <name type="synonym">Wasp</name>
    <dbReference type="NCBI Taxonomy" id="30214"/>
    <lineage>
        <taxon>Eukaryota</taxon>
        <taxon>Metazoa</taxon>
        <taxon>Ecdysozoa</taxon>
        <taxon>Arthropoda</taxon>
        <taxon>Hexapoda</taxon>
        <taxon>Insecta</taxon>
        <taxon>Pterygota</taxon>
        <taxon>Neoptera</taxon>
        <taxon>Endopterygota</taxon>
        <taxon>Hymenoptera</taxon>
        <taxon>Apocrita</taxon>
        <taxon>Aculeata</taxon>
        <taxon>Vespoidea</taxon>
        <taxon>Vespidae</taxon>
        <taxon>Vespinae</taxon>
        <taxon>Vespula</taxon>
    </lineage>
</organism>
<keyword evidence="2" id="KW-1185">Reference proteome</keyword>
<name>A0ABD2A7P8_VESSQ</name>
<protein>
    <submittedName>
        <fullName evidence="1">Uncharacterized protein</fullName>
    </submittedName>
</protein>
<accession>A0ABD2A7P8</accession>
<dbReference type="AlphaFoldDB" id="A0ABD2A7P8"/>
<gene>
    <name evidence="1" type="ORF">V1478_014330</name>
</gene>
<sequence>MACNFCRHSSCVIADGVFPSVVLPEYDVAPSAFVRNFVLAELGFPELMSSSEVILSHRPKDETSKDLRSFVLLKIKSTTSSHLAAGSVVIHPQAGNYKITIVPQAAAKPVDESAGRSLGYRTLLWATRYRRYNYSLQGLKYGITNDGPRGQSVKRENRGSRV</sequence>
<dbReference type="Proteomes" id="UP001607302">
    <property type="component" value="Unassembled WGS sequence"/>
</dbReference>
<evidence type="ECO:0000313" key="2">
    <source>
        <dbReference type="Proteomes" id="UP001607302"/>
    </source>
</evidence>
<reference evidence="1 2" key="1">
    <citation type="journal article" date="2024" name="Ann. Entomol. Soc. Am.">
        <title>Genomic analyses of the southern and eastern yellowjacket wasps (Hymenoptera: Vespidae) reveal evolutionary signatures of social life.</title>
        <authorList>
            <person name="Catto M.A."/>
            <person name="Caine P.B."/>
            <person name="Orr S.E."/>
            <person name="Hunt B.G."/>
            <person name="Goodisman M.A.D."/>
        </authorList>
    </citation>
    <scope>NUCLEOTIDE SEQUENCE [LARGE SCALE GENOMIC DNA]</scope>
    <source>
        <strain evidence="1">233</strain>
        <tissue evidence="1">Head and thorax</tissue>
    </source>
</reference>
<comment type="caution">
    <text evidence="1">The sequence shown here is derived from an EMBL/GenBank/DDBJ whole genome shotgun (WGS) entry which is preliminary data.</text>
</comment>
<dbReference type="EMBL" id="JAUDFV010000154">
    <property type="protein sequence ID" value="KAL2716654.1"/>
    <property type="molecule type" value="Genomic_DNA"/>
</dbReference>
<proteinExistence type="predicted"/>
<evidence type="ECO:0000313" key="1">
    <source>
        <dbReference type="EMBL" id="KAL2716654.1"/>
    </source>
</evidence>